<sequence length="141" mass="15272">MSHDLGRNACISGLEESSFLLPCSQSLPRPQTGPTAEPASRLKFRSANPFLDYHLGAGPADQRFRDFVLVREQAAHVPRAGRVLGRSVETPKDRPEDVGPSKAGPNAISQNLNTPRHGDRKSSMGRYQINNTQSPPAGETA</sequence>
<dbReference type="HOGENOM" id="CLU_1825074_0_0_1"/>
<dbReference type="EMBL" id="CH408035">
    <property type="protein sequence ID" value="EAQ84179.1"/>
    <property type="molecule type" value="Genomic_DNA"/>
</dbReference>
<dbReference type="GeneID" id="4396721"/>
<keyword evidence="3" id="KW-1185">Reference proteome</keyword>
<dbReference type="VEuPathDB" id="FungiDB:CHGG_10583"/>
<dbReference type="InParanoid" id="Q2GN71"/>
<organism evidence="2 3">
    <name type="scientific">Chaetomium globosum (strain ATCC 6205 / CBS 148.51 / DSM 1962 / NBRC 6347 / NRRL 1970)</name>
    <name type="common">Soil fungus</name>
    <dbReference type="NCBI Taxonomy" id="306901"/>
    <lineage>
        <taxon>Eukaryota</taxon>
        <taxon>Fungi</taxon>
        <taxon>Dikarya</taxon>
        <taxon>Ascomycota</taxon>
        <taxon>Pezizomycotina</taxon>
        <taxon>Sordariomycetes</taxon>
        <taxon>Sordariomycetidae</taxon>
        <taxon>Sordariales</taxon>
        <taxon>Chaetomiaceae</taxon>
        <taxon>Chaetomium</taxon>
    </lineage>
</organism>
<dbReference type="RefSeq" id="XP_001228510.1">
    <property type="nucleotide sequence ID" value="XM_001228509.1"/>
</dbReference>
<dbReference type="Proteomes" id="UP000001056">
    <property type="component" value="Unassembled WGS sequence"/>
</dbReference>
<accession>Q2GN71</accession>
<evidence type="ECO:0000256" key="1">
    <source>
        <dbReference type="SAM" id="MobiDB-lite"/>
    </source>
</evidence>
<proteinExistence type="predicted"/>
<feature type="region of interest" description="Disordered" evidence="1">
    <location>
        <begin position="23"/>
        <end position="43"/>
    </location>
</feature>
<reference evidence="3" key="1">
    <citation type="journal article" date="2015" name="Genome Announc.">
        <title>Draft genome sequence of the cellulolytic fungus Chaetomium globosum.</title>
        <authorList>
            <person name="Cuomo C.A."/>
            <person name="Untereiner W.A."/>
            <person name="Ma L.-J."/>
            <person name="Grabherr M."/>
            <person name="Birren B.W."/>
        </authorList>
    </citation>
    <scope>NUCLEOTIDE SEQUENCE [LARGE SCALE GENOMIC DNA]</scope>
    <source>
        <strain evidence="3">ATCC 6205 / CBS 148.51 / DSM 1962 / NBRC 6347 / NRRL 1970</strain>
    </source>
</reference>
<feature type="compositionally biased region" description="Polar residues" evidence="1">
    <location>
        <begin position="23"/>
        <end position="34"/>
    </location>
</feature>
<feature type="region of interest" description="Disordered" evidence="1">
    <location>
        <begin position="75"/>
        <end position="141"/>
    </location>
</feature>
<protein>
    <submittedName>
        <fullName evidence="2">Uncharacterized protein</fullName>
    </submittedName>
</protein>
<name>Q2GN71_CHAGB</name>
<gene>
    <name evidence="2" type="ORF">CHGG_10583</name>
</gene>
<evidence type="ECO:0000313" key="2">
    <source>
        <dbReference type="EMBL" id="EAQ84179.1"/>
    </source>
</evidence>
<evidence type="ECO:0000313" key="3">
    <source>
        <dbReference type="Proteomes" id="UP000001056"/>
    </source>
</evidence>
<dbReference type="AlphaFoldDB" id="Q2GN71"/>
<feature type="compositionally biased region" description="Basic and acidic residues" evidence="1">
    <location>
        <begin position="89"/>
        <end position="99"/>
    </location>
</feature>